<evidence type="ECO:0000313" key="3">
    <source>
        <dbReference type="Proteomes" id="UP000702544"/>
    </source>
</evidence>
<dbReference type="Proteomes" id="UP000702544">
    <property type="component" value="Unassembled WGS sequence"/>
</dbReference>
<dbReference type="Pfam" id="PF21686">
    <property type="entry name" value="LigD_Prim-Pol"/>
    <property type="match status" value="1"/>
</dbReference>
<protein>
    <submittedName>
        <fullName evidence="2">ATP-dependent DNA ligase</fullName>
    </submittedName>
</protein>
<dbReference type="NCBIfam" id="TIGR02778">
    <property type="entry name" value="ligD_pol"/>
    <property type="match status" value="1"/>
</dbReference>
<dbReference type="PANTHER" id="PTHR42705:SF2">
    <property type="entry name" value="BIFUNCTIONAL NON-HOMOLOGOUS END JOINING PROTEIN LIGD"/>
    <property type="match status" value="1"/>
</dbReference>
<dbReference type="InterPro" id="IPR014145">
    <property type="entry name" value="LigD_pol_dom"/>
</dbReference>
<dbReference type="Gene3D" id="3.90.920.10">
    <property type="entry name" value="DNA primase, PRIM domain"/>
    <property type="match status" value="1"/>
</dbReference>
<dbReference type="EMBL" id="JAACAK010000113">
    <property type="protein sequence ID" value="NIR76157.1"/>
    <property type="molecule type" value="Genomic_DNA"/>
</dbReference>
<proteinExistence type="predicted"/>
<dbReference type="GO" id="GO:0016874">
    <property type="term" value="F:ligase activity"/>
    <property type="evidence" value="ECO:0007669"/>
    <property type="project" value="UniProtKB-KW"/>
</dbReference>
<evidence type="ECO:0000313" key="2">
    <source>
        <dbReference type="EMBL" id="NIR76157.1"/>
    </source>
</evidence>
<feature type="domain" description="DNA ligase D polymerase" evidence="1">
    <location>
        <begin position="29"/>
        <end position="282"/>
    </location>
</feature>
<sequence>MSDPRRTYGRNTVELSKLDKVLFPADGLTKGDLIDYYEGVYDVTSPHLENRPLTLQRFPDGIGNDGFYQKETPDYFPDWIDRARIDVKGGGSQEQVLCNKKATLVYLANQACITPHIWLSRADRIERPDRMIFDLDPPGDDFGPVRTAARRFRDLLRDLELEPHLMLTGSSGAHVVVPLRREAEFDEVRKFAQLAADTLARRHPDDLTTEQRKAKRGDRVFLDTARNAYGQTAVAPYSVRARDGAPVATPIDWDELGDSDMHPQRYTIRNLNRRLAQRDDPWAHINRHAVGVGALRESLERLRKEE</sequence>
<dbReference type="InterPro" id="IPR052171">
    <property type="entry name" value="NHEJ_LigD"/>
</dbReference>
<dbReference type="PANTHER" id="PTHR42705">
    <property type="entry name" value="BIFUNCTIONAL NON-HOMOLOGOUS END JOINING PROTEIN LIGD"/>
    <property type="match status" value="1"/>
</dbReference>
<dbReference type="AlphaFoldDB" id="A0AAE5CBP8"/>
<comment type="caution">
    <text evidence="2">The sequence shown here is derived from an EMBL/GenBank/DDBJ whole genome shotgun (WGS) entry which is preliminary data.</text>
</comment>
<keyword evidence="2" id="KW-0436">Ligase</keyword>
<gene>
    <name evidence="2" type="ORF">GWO12_13760</name>
</gene>
<evidence type="ECO:0000259" key="1">
    <source>
        <dbReference type="Pfam" id="PF21686"/>
    </source>
</evidence>
<organism evidence="2 3">
    <name type="scientific">Candidatus Kutchimonas denitrificans</name>
    <dbReference type="NCBI Taxonomy" id="3056748"/>
    <lineage>
        <taxon>Bacteria</taxon>
        <taxon>Pseudomonadati</taxon>
        <taxon>Gemmatimonadota</taxon>
        <taxon>Gemmatimonadia</taxon>
        <taxon>Candidatus Palauibacterales</taxon>
        <taxon>Candidatus Palauibacteraceae</taxon>
        <taxon>Candidatus Kutchimonas</taxon>
    </lineage>
</organism>
<accession>A0AAE5CBP8</accession>
<name>A0AAE5CBP8_9BACT</name>
<reference evidence="2 3" key="1">
    <citation type="submission" date="2020-01" db="EMBL/GenBank/DDBJ databases">
        <title>Genomes assembled from Gulf of Kutch pelagic sediment metagenomes.</title>
        <authorList>
            <person name="Chandrashekar M."/>
            <person name="Mahajan M.S."/>
            <person name="Dave K.J."/>
            <person name="Vatsa P."/>
            <person name="Nathani N.M."/>
        </authorList>
    </citation>
    <scope>NUCLEOTIDE SEQUENCE [LARGE SCALE GENOMIC DNA]</scope>
    <source>
        <strain evidence="2">KS3-K002</strain>
    </source>
</reference>